<gene>
    <name evidence="1" type="ORF">F7D14_10195</name>
</gene>
<dbReference type="KEGG" id="mpar:F7D14_10195"/>
<proteinExistence type="predicted"/>
<dbReference type="RefSeq" id="WP_016922053.1">
    <property type="nucleotide sequence ID" value="NZ_CP044331.1"/>
</dbReference>
<organism evidence="1 2">
    <name type="scientific">Methylocystis parvus</name>
    <dbReference type="NCBI Taxonomy" id="134"/>
    <lineage>
        <taxon>Bacteria</taxon>
        <taxon>Pseudomonadati</taxon>
        <taxon>Pseudomonadota</taxon>
        <taxon>Alphaproteobacteria</taxon>
        <taxon>Hyphomicrobiales</taxon>
        <taxon>Methylocystaceae</taxon>
        <taxon>Methylocystis</taxon>
    </lineage>
</organism>
<keyword evidence="2" id="KW-1185">Reference proteome</keyword>
<evidence type="ECO:0000313" key="1">
    <source>
        <dbReference type="EMBL" id="QGM97801.1"/>
    </source>
</evidence>
<dbReference type="Proteomes" id="UP000422569">
    <property type="component" value="Chromosome"/>
</dbReference>
<dbReference type="EMBL" id="CP044331">
    <property type="protein sequence ID" value="QGM97801.1"/>
    <property type="molecule type" value="Genomic_DNA"/>
</dbReference>
<accession>A0A6B8M4I2</accession>
<sequence length="84" mass="8793">MSVEDGKIIRAAAAAAIAERARIATILNHESAKGREALARHFALETDMTASDAVSALAVAPSGYSVQEVELAKGSAEMRRILGK</sequence>
<dbReference type="AlphaFoldDB" id="A0A6B8M4I2"/>
<reference evidence="1 2" key="1">
    <citation type="submission" date="2019-09" db="EMBL/GenBank/DDBJ databases">
        <title>Isolation and complete genome sequencing of Methylocystis species.</title>
        <authorList>
            <person name="Rumah B.L."/>
            <person name="Stead C.E."/>
            <person name="Stevens B.C."/>
            <person name="Minton N.P."/>
            <person name="Grosse-Honebrink A."/>
            <person name="Zhang Y."/>
        </authorList>
    </citation>
    <scope>NUCLEOTIDE SEQUENCE [LARGE SCALE GENOMIC DNA]</scope>
    <source>
        <strain evidence="1 2">BRCS2</strain>
    </source>
</reference>
<evidence type="ECO:0000313" key="2">
    <source>
        <dbReference type="Proteomes" id="UP000422569"/>
    </source>
</evidence>
<protein>
    <submittedName>
        <fullName evidence="1">Uncharacterized protein</fullName>
    </submittedName>
</protein>
<name>A0A6B8M4I2_9HYPH</name>